<dbReference type="EMBL" id="GG663375">
    <property type="protein sequence ID" value="EEH04080.1"/>
    <property type="molecule type" value="Genomic_DNA"/>
</dbReference>
<evidence type="ECO:0000313" key="2">
    <source>
        <dbReference type="Proteomes" id="UP000001631"/>
    </source>
</evidence>
<accession>C0NXL4</accession>
<dbReference type="HOGENOM" id="CLU_2209255_0_0_1"/>
<sequence length="107" mass="11541">MLDSGIPGQDGGWGRAVIRIPSHESLGAQKHSPAAFEAEVEVEVLSSCWEGSLAAGPGRRRRRRKRRRGLMTQGAIDIRRCETASGGKSRVVLLCVLRSMEAALVAC</sequence>
<dbReference type="Proteomes" id="UP000001631">
    <property type="component" value="Unassembled WGS sequence"/>
</dbReference>
<gene>
    <name evidence="1" type="ORF">HCBG_08206</name>
</gene>
<name>C0NXL4_AJECG</name>
<proteinExistence type="predicted"/>
<keyword evidence="2" id="KW-1185">Reference proteome</keyword>
<organism evidence="1 2">
    <name type="scientific">Ajellomyces capsulatus (strain G186AR / H82 / ATCC MYA-2454 / RMSCC 2432)</name>
    <name type="common">Darling's disease fungus</name>
    <name type="synonym">Histoplasma capsulatum</name>
    <dbReference type="NCBI Taxonomy" id="447093"/>
    <lineage>
        <taxon>Eukaryota</taxon>
        <taxon>Fungi</taxon>
        <taxon>Dikarya</taxon>
        <taxon>Ascomycota</taxon>
        <taxon>Pezizomycotina</taxon>
        <taxon>Eurotiomycetes</taxon>
        <taxon>Eurotiomycetidae</taxon>
        <taxon>Onygenales</taxon>
        <taxon>Ajellomycetaceae</taxon>
        <taxon>Histoplasma</taxon>
    </lineage>
</organism>
<reference evidence="1" key="1">
    <citation type="submission" date="2009-02" db="EMBL/GenBank/DDBJ databases">
        <title>The Genome Sequence of Ajellomyces capsulatus strain G186AR.</title>
        <authorList>
            <consortium name="The Broad Institute Genome Sequencing Platform"/>
            <person name="Champion M."/>
            <person name="Cuomo C."/>
            <person name="Ma L.-J."/>
            <person name="Henn M.R."/>
            <person name="Sil A."/>
            <person name="Goldman B."/>
            <person name="Young S.K."/>
            <person name="Kodira C.D."/>
            <person name="Zeng Q."/>
            <person name="Koehrsen M."/>
            <person name="Alvarado L."/>
            <person name="Berlin A."/>
            <person name="Borenstein D."/>
            <person name="Chen Z."/>
            <person name="Engels R."/>
            <person name="Freedman E."/>
            <person name="Gellesch M."/>
            <person name="Goldberg J."/>
            <person name="Griggs A."/>
            <person name="Gujja S."/>
            <person name="Heiman D."/>
            <person name="Hepburn T."/>
            <person name="Howarth C."/>
            <person name="Jen D."/>
            <person name="Larson L."/>
            <person name="Lewis B."/>
            <person name="Mehta T."/>
            <person name="Park D."/>
            <person name="Pearson M."/>
            <person name="Roberts A."/>
            <person name="Saif S."/>
            <person name="Shea T."/>
            <person name="Shenoy N."/>
            <person name="Sisk P."/>
            <person name="Stolte C."/>
            <person name="Sykes S."/>
            <person name="Walk T."/>
            <person name="White J."/>
            <person name="Yandava C."/>
            <person name="Klein B."/>
            <person name="McEwen J.G."/>
            <person name="Puccia R."/>
            <person name="Goldman G.H."/>
            <person name="Felipe M.S."/>
            <person name="Nino-Vega G."/>
            <person name="San-Blas G."/>
            <person name="Taylor J."/>
            <person name="Mendoza L."/>
            <person name="Galagan J."/>
            <person name="Nusbaum C."/>
            <person name="Birren B."/>
        </authorList>
    </citation>
    <scope>NUCLEOTIDE SEQUENCE</scope>
    <source>
        <strain evidence="1">G186AR</strain>
    </source>
</reference>
<protein>
    <submittedName>
        <fullName evidence="1">Uncharacterized protein</fullName>
    </submittedName>
</protein>
<dbReference type="AlphaFoldDB" id="C0NXL4"/>
<dbReference type="InParanoid" id="C0NXL4"/>
<evidence type="ECO:0000313" key="1">
    <source>
        <dbReference type="EMBL" id="EEH04080.1"/>
    </source>
</evidence>
<dbReference type="RefSeq" id="XP_045284561.1">
    <property type="nucleotide sequence ID" value="XM_045435255.1"/>
</dbReference>
<dbReference type="GeneID" id="69041222"/>